<dbReference type="AlphaFoldDB" id="A0A3M7SI97"/>
<organism evidence="2 3">
    <name type="scientific">Brachionus plicatilis</name>
    <name type="common">Marine rotifer</name>
    <name type="synonym">Brachionus muelleri</name>
    <dbReference type="NCBI Taxonomy" id="10195"/>
    <lineage>
        <taxon>Eukaryota</taxon>
        <taxon>Metazoa</taxon>
        <taxon>Spiralia</taxon>
        <taxon>Gnathifera</taxon>
        <taxon>Rotifera</taxon>
        <taxon>Eurotatoria</taxon>
        <taxon>Monogononta</taxon>
        <taxon>Pseudotrocha</taxon>
        <taxon>Ploima</taxon>
        <taxon>Brachionidae</taxon>
        <taxon>Brachionus</taxon>
    </lineage>
</organism>
<comment type="caution">
    <text evidence="2">The sequence shown here is derived from an EMBL/GenBank/DDBJ whole genome shotgun (WGS) entry which is preliminary data.</text>
</comment>
<proteinExistence type="predicted"/>
<evidence type="ECO:0000313" key="2">
    <source>
        <dbReference type="EMBL" id="RNA35425.1"/>
    </source>
</evidence>
<evidence type="ECO:0000256" key="1">
    <source>
        <dbReference type="SAM" id="MobiDB-lite"/>
    </source>
</evidence>
<feature type="region of interest" description="Disordered" evidence="1">
    <location>
        <begin position="1"/>
        <end position="24"/>
    </location>
</feature>
<reference evidence="2 3" key="1">
    <citation type="journal article" date="2018" name="Sci. Rep.">
        <title>Genomic signatures of local adaptation to the degree of environmental predictability in rotifers.</title>
        <authorList>
            <person name="Franch-Gras L."/>
            <person name="Hahn C."/>
            <person name="Garcia-Roger E.M."/>
            <person name="Carmona M.J."/>
            <person name="Serra M."/>
            <person name="Gomez A."/>
        </authorList>
    </citation>
    <scope>NUCLEOTIDE SEQUENCE [LARGE SCALE GENOMIC DNA]</scope>
    <source>
        <strain evidence="2">HYR1</strain>
    </source>
</reference>
<feature type="compositionally biased region" description="Polar residues" evidence="1">
    <location>
        <begin position="1"/>
        <end position="23"/>
    </location>
</feature>
<keyword evidence="3" id="KW-1185">Reference proteome</keyword>
<dbReference type="Proteomes" id="UP000276133">
    <property type="component" value="Unassembled WGS sequence"/>
</dbReference>
<dbReference type="EMBL" id="REGN01001326">
    <property type="protein sequence ID" value="RNA35425.1"/>
    <property type="molecule type" value="Genomic_DNA"/>
</dbReference>
<sequence length="81" mass="9452">MNSKSYPKNQSCHKQTKLHNTNPRIEAHQPARIYFKSWSCSLLACLKELLNYKILGKLLSKNSLSFRILLESHFALRSQFT</sequence>
<gene>
    <name evidence="2" type="ORF">BpHYR1_037203</name>
</gene>
<name>A0A3M7SI97_BRAPC</name>
<accession>A0A3M7SI97</accession>
<evidence type="ECO:0000313" key="3">
    <source>
        <dbReference type="Proteomes" id="UP000276133"/>
    </source>
</evidence>
<protein>
    <submittedName>
        <fullName evidence="2">Uncharacterized protein</fullName>
    </submittedName>
</protein>